<keyword evidence="3" id="KW-1185">Reference proteome</keyword>
<gene>
    <name evidence="2" type="ORF">LZC95_06260</name>
</gene>
<protein>
    <recommendedName>
        <fullName evidence="4">SMI1/KNR4 family protein</fullName>
    </recommendedName>
</protein>
<name>A0ABZ2KJB5_9BACT</name>
<dbReference type="EMBL" id="CP089982">
    <property type="protein sequence ID" value="WXA96441.1"/>
    <property type="molecule type" value="Genomic_DNA"/>
</dbReference>
<feature type="compositionally biased region" description="Acidic residues" evidence="1">
    <location>
        <begin position="197"/>
        <end position="222"/>
    </location>
</feature>
<evidence type="ECO:0000256" key="1">
    <source>
        <dbReference type="SAM" id="MobiDB-lite"/>
    </source>
</evidence>
<accession>A0ABZ2KJB5</accession>
<organism evidence="2 3">
    <name type="scientific">Pendulispora brunnea</name>
    <dbReference type="NCBI Taxonomy" id="2905690"/>
    <lineage>
        <taxon>Bacteria</taxon>
        <taxon>Pseudomonadati</taxon>
        <taxon>Myxococcota</taxon>
        <taxon>Myxococcia</taxon>
        <taxon>Myxococcales</taxon>
        <taxon>Sorangiineae</taxon>
        <taxon>Pendulisporaceae</taxon>
        <taxon>Pendulispora</taxon>
    </lineage>
</organism>
<reference evidence="2 3" key="1">
    <citation type="submission" date="2021-12" db="EMBL/GenBank/DDBJ databases">
        <title>Discovery of the Pendulisporaceae a myxobacterial family with distinct sporulation behavior and unique specialized metabolism.</title>
        <authorList>
            <person name="Garcia R."/>
            <person name="Popoff A."/>
            <person name="Bader C.D."/>
            <person name="Loehr J."/>
            <person name="Walesch S."/>
            <person name="Walt C."/>
            <person name="Boldt J."/>
            <person name="Bunk B."/>
            <person name="Haeckl F.J.F.P.J."/>
            <person name="Gunesch A.P."/>
            <person name="Birkelbach J."/>
            <person name="Nuebel U."/>
            <person name="Pietschmann T."/>
            <person name="Bach T."/>
            <person name="Mueller R."/>
        </authorList>
    </citation>
    <scope>NUCLEOTIDE SEQUENCE [LARGE SCALE GENOMIC DNA]</scope>
    <source>
        <strain evidence="2 3">MSr12523</strain>
    </source>
</reference>
<feature type="region of interest" description="Disordered" evidence="1">
    <location>
        <begin position="184"/>
        <end position="222"/>
    </location>
</feature>
<sequence length="222" mass="23967">MASKKSEGLARGAALIKKSIEAAKASGAIDSPEAVPAGVLKKLRLPNDEKISPAMKELLSFDATWIGWSFDDEEPEFEPMSLEEFVEEELGEEAAASFGEAAELLGEDCIPLPSDGEAHSFLYIGSADERGEYPVITLEAGGKVSGFVPFDVWVAQRLGALEKGELPEAYKAVCQALAEENADGRVNFVSEARDAADRDDDDEGEDEDEDEEGDDEDEDDDE</sequence>
<evidence type="ECO:0008006" key="4">
    <source>
        <dbReference type="Google" id="ProtNLM"/>
    </source>
</evidence>
<evidence type="ECO:0000313" key="3">
    <source>
        <dbReference type="Proteomes" id="UP001379533"/>
    </source>
</evidence>
<dbReference type="RefSeq" id="WP_394847057.1">
    <property type="nucleotide sequence ID" value="NZ_CP089982.1"/>
</dbReference>
<proteinExistence type="predicted"/>
<evidence type="ECO:0000313" key="2">
    <source>
        <dbReference type="EMBL" id="WXA96441.1"/>
    </source>
</evidence>
<dbReference type="Proteomes" id="UP001379533">
    <property type="component" value="Chromosome"/>
</dbReference>